<comment type="subcellular location">
    <subcellularLocation>
        <location evidence="1">Cell membrane</location>
        <topology evidence="1">Multi-pass membrane protein</topology>
    </subcellularLocation>
</comment>
<evidence type="ECO:0000256" key="4">
    <source>
        <dbReference type="ARBA" id="ARBA00022989"/>
    </source>
</evidence>
<accession>A0A437S6H9</accession>
<dbReference type="Pfam" id="PF12704">
    <property type="entry name" value="MacB_PCD"/>
    <property type="match status" value="1"/>
</dbReference>
<name>A0A437S6H9_9FIRM</name>
<feature type="transmembrane region" description="Helical" evidence="7">
    <location>
        <begin position="294"/>
        <end position="319"/>
    </location>
</feature>
<dbReference type="PANTHER" id="PTHR30572:SF4">
    <property type="entry name" value="ABC TRANSPORTER PERMEASE YTRF"/>
    <property type="match status" value="1"/>
</dbReference>
<keyword evidence="5 7" id="KW-0472">Membrane</keyword>
<dbReference type="InterPro" id="IPR003838">
    <property type="entry name" value="ABC3_permease_C"/>
</dbReference>
<evidence type="ECO:0000313" key="11">
    <source>
        <dbReference type="Proteomes" id="UP000288812"/>
    </source>
</evidence>
<dbReference type="EMBL" id="RLIH01000008">
    <property type="protein sequence ID" value="RVU54612.1"/>
    <property type="molecule type" value="Genomic_DNA"/>
</dbReference>
<organism evidence="10 11">
    <name type="scientific">Anaerosphaera multitolerans</name>
    <dbReference type="NCBI Taxonomy" id="2487351"/>
    <lineage>
        <taxon>Bacteria</taxon>
        <taxon>Bacillati</taxon>
        <taxon>Bacillota</taxon>
        <taxon>Tissierellia</taxon>
        <taxon>Tissierellales</taxon>
        <taxon>Peptoniphilaceae</taxon>
        <taxon>Anaerosphaera</taxon>
    </lineage>
</organism>
<evidence type="ECO:0000256" key="6">
    <source>
        <dbReference type="ARBA" id="ARBA00038076"/>
    </source>
</evidence>
<sequence length="418" mass="45036">MDIMESIKLSLEGLKSNKMRSFLTMLGIIIGIASVIGIMTIGDAMTNFVNKEFQSVSNQMVIYINPKGNSSDYAGMQESDLLSNTIIETIENRFGSRIEALEISGPTFSGEVKDGKKTAPIRIYSVSEGGEIINNVKMQSGRFLNQDDIVQGRSIAVISSEVVKEIFGGDNSKAIGSEINVYTDSKGLQVFSIAGVYKYETNPMMGMMGGSDKPTTNIYIPLSTGERIEVPEKEGYDSIMLSAKDTKDVAKLSEDLQNFLISNYYAENDNYEPVVYTAESELDTVNQVMGTMNIAIGAIAAISLLVGGIGVMNILLVSVTERTREIGVRKALGATNNNIRSQFIVESIILCIIGGAMGVVLGGILGYVGSSLLKAPTLPSINAVLVAVGFSTFIGVFFGYYPANKAAKLNPIDALRYE</sequence>
<keyword evidence="2" id="KW-1003">Cell membrane</keyword>
<dbReference type="InterPro" id="IPR050250">
    <property type="entry name" value="Macrolide_Exporter_MacB"/>
</dbReference>
<protein>
    <submittedName>
        <fullName evidence="10">FtsX-like permease family protein</fullName>
    </submittedName>
</protein>
<feature type="domain" description="MacB-like periplasmic core" evidence="9">
    <location>
        <begin position="21"/>
        <end position="258"/>
    </location>
</feature>
<keyword evidence="4 7" id="KW-1133">Transmembrane helix</keyword>
<evidence type="ECO:0000256" key="1">
    <source>
        <dbReference type="ARBA" id="ARBA00004651"/>
    </source>
</evidence>
<dbReference type="RefSeq" id="WP_127724660.1">
    <property type="nucleotide sequence ID" value="NZ_RLIH01000008.1"/>
</dbReference>
<evidence type="ECO:0000256" key="2">
    <source>
        <dbReference type="ARBA" id="ARBA00022475"/>
    </source>
</evidence>
<evidence type="ECO:0000259" key="8">
    <source>
        <dbReference type="Pfam" id="PF02687"/>
    </source>
</evidence>
<comment type="caution">
    <text evidence="10">The sequence shown here is derived from an EMBL/GenBank/DDBJ whole genome shotgun (WGS) entry which is preliminary data.</text>
</comment>
<evidence type="ECO:0000259" key="9">
    <source>
        <dbReference type="Pfam" id="PF12704"/>
    </source>
</evidence>
<dbReference type="GO" id="GO:0005886">
    <property type="term" value="C:plasma membrane"/>
    <property type="evidence" value="ECO:0007669"/>
    <property type="project" value="UniProtKB-SubCell"/>
</dbReference>
<dbReference type="Proteomes" id="UP000288812">
    <property type="component" value="Unassembled WGS sequence"/>
</dbReference>
<evidence type="ECO:0000256" key="3">
    <source>
        <dbReference type="ARBA" id="ARBA00022692"/>
    </source>
</evidence>
<dbReference type="AlphaFoldDB" id="A0A437S6H9"/>
<dbReference type="GO" id="GO:0022857">
    <property type="term" value="F:transmembrane transporter activity"/>
    <property type="evidence" value="ECO:0007669"/>
    <property type="project" value="TreeGrafter"/>
</dbReference>
<keyword evidence="3 7" id="KW-0812">Transmembrane</keyword>
<reference evidence="10 11" key="1">
    <citation type="submission" date="2018-11" db="EMBL/GenBank/DDBJ databases">
        <title>Genome sequencing and assembly of Anaerosphaera sp. nov., GS7-6-2.</title>
        <authorList>
            <person name="Rettenmaier R."/>
            <person name="Liebl W."/>
            <person name="Zverlov V."/>
        </authorList>
    </citation>
    <scope>NUCLEOTIDE SEQUENCE [LARGE SCALE GENOMIC DNA]</scope>
    <source>
        <strain evidence="10 11">GS7-6-2</strain>
    </source>
</reference>
<feature type="transmembrane region" description="Helical" evidence="7">
    <location>
        <begin position="21"/>
        <end position="42"/>
    </location>
</feature>
<evidence type="ECO:0000313" key="10">
    <source>
        <dbReference type="EMBL" id="RVU54612.1"/>
    </source>
</evidence>
<evidence type="ECO:0000256" key="5">
    <source>
        <dbReference type="ARBA" id="ARBA00023136"/>
    </source>
</evidence>
<gene>
    <name evidence="10" type="ORF">EF514_06725</name>
</gene>
<evidence type="ECO:0000256" key="7">
    <source>
        <dbReference type="SAM" id="Phobius"/>
    </source>
</evidence>
<keyword evidence="11" id="KW-1185">Reference proteome</keyword>
<feature type="domain" description="ABC3 transporter permease C-terminal" evidence="8">
    <location>
        <begin position="298"/>
        <end position="411"/>
    </location>
</feature>
<feature type="transmembrane region" description="Helical" evidence="7">
    <location>
        <begin position="381"/>
        <end position="401"/>
    </location>
</feature>
<dbReference type="OrthoDB" id="9770036at2"/>
<dbReference type="PANTHER" id="PTHR30572">
    <property type="entry name" value="MEMBRANE COMPONENT OF TRANSPORTER-RELATED"/>
    <property type="match status" value="1"/>
</dbReference>
<comment type="similarity">
    <text evidence="6">Belongs to the ABC-4 integral membrane protein family.</text>
</comment>
<dbReference type="Pfam" id="PF02687">
    <property type="entry name" value="FtsX"/>
    <property type="match status" value="1"/>
</dbReference>
<dbReference type="InterPro" id="IPR025857">
    <property type="entry name" value="MacB_PCD"/>
</dbReference>
<proteinExistence type="inferred from homology"/>
<feature type="transmembrane region" description="Helical" evidence="7">
    <location>
        <begin position="348"/>
        <end position="369"/>
    </location>
</feature>